<proteinExistence type="predicted"/>
<gene>
    <name evidence="1" type="ORF">RUE5091_00527</name>
</gene>
<sequence>MPTVFEKLSNGWNADPNAPLPAVGLDKDHCWLRFAPNTWNNPSELSQGALYLQFQDCHRFRFLPINDESWYKGQCRFSKLAPAWGEFFSVTGNLLEEQEKTPWITVGHRPTCANHYLFYFRDELFECTASSWELKTEKPDGLAFEGPVYHVQ</sequence>
<dbReference type="Proteomes" id="UP000051260">
    <property type="component" value="Unassembled WGS sequence"/>
</dbReference>
<evidence type="ECO:0000313" key="1">
    <source>
        <dbReference type="EMBL" id="CUJ86892.1"/>
    </source>
</evidence>
<dbReference type="STRING" id="1715692.RUE5091_00527"/>
<dbReference type="RefSeq" id="WP_131726263.1">
    <property type="nucleotide sequence ID" value="NZ_CYUD01000001.1"/>
</dbReference>
<dbReference type="EMBL" id="CYUD01000001">
    <property type="protein sequence ID" value="CUJ86892.1"/>
    <property type="molecule type" value="Genomic_DNA"/>
</dbReference>
<protein>
    <submittedName>
        <fullName evidence="1">Uncharacterized protein</fullName>
    </submittedName>
</protein>
<dbReference type="OrthoDB" id="8079725at2"/>
<evidence type="ECO:0000313" key="2">
    <source>
        <dbReference type="Proteomes" id="UP000051260"/>
    </source>
</evidence>
<reference evidence="2" key="1">
    <citation type="submission" date="2015-09" db="EMBL/GenBank/DDBJ databases">
        <authorList>
            <person name="Rodrigo-Torres L."/>
            <person name="Arahal D.R."/>
        </authorList>
    </citation>
    <scope>NUCLEOTIDE SEQUENCE [LARGE SCALE GENOMIC DNA]</scope>
    <source>
        <strain evidence="2">CECT 5091</strain>
    </source>
</reference>
<name>A0A0P1I2X5_9RHOB</name>
<keyword evidence="2" id="KW-1185">Reference proteome</keyword>
<accession>A0A0P1I2X5</accession>
<organism evidence="1 2">
    <name type="scientific">Ruegeria denitrificans</name>
    <dbReference type="NCBI Taxonomy" id="1715692"/>
    <lineage>
        <taxon>Bacteria</taxon>
        <taxon>Pseudomonadati</taxon>
        <taxon>Pseudomonadota</taxon>
        <taxon>Alphaproteobacteria</taxon>
        <taxon>Rhodobacterales</taxon>
        <taxon>Roseobacteraceae</taxon>
        <taxon>Ruegeria</taxon>
    </lineage>
</organism>
<dbReference type="AlphaFoldDB" id="A0A0P1I2X5"/>